<dbReference type="EMBL" id="JADOXO010000020">
    <property type="protein sequence ID" value="KAF9819349.1"/>
    <property type="molecule type" value="Genomic_DNA"/>
</dbReference>
<name>A0A8H7P8M3_9APHY</name>
<feature type="compositionally biased region" description="Low complexity" evidence="1">
    <location>
        <begin position="462"/>
        <end position="485"/>
    </location>
</feature>
<protein>
    <submittedName>
        <fullName evidence="2">Uncharacterized protein</fullName>
    </submittedName>
</protein>
<accession>A0A8H7P8M3</accession>
<feature type="compositionally biased region" description="Low complexity" evidence="1">
    <location>
        <begin position="386"/>
        <end position="398"/>
    </location>
</feature>
<evidence type="ECO:0000256" key="1">
    <source>
        <dbReference type="SAM" id="MobiDB-lite"/>
    </source>
</evidence>
<dbReference type="AlphaFoldDB" id="A0A8H7P8M3"/>
<gene>
    <name evidence="2" type="ORF">IEO21_02237</name>
</gene>
<dbReference type="Proteomes" id="UP000639403">
    <property type="component" value="Unassembled WGS sequence"/>
</dbReference>
<reference evidence="2" key="1">
    <citation type="submission" date="2020-11" db="EMBL/GenBank/DDBJ databases">
        <authorList>
            <person name="Koelle M."/>
            <person name="Horta M.A.C."/>
            <person name="Nowrousian M."/>
            <person name="Ohm R.A."/>
            <person name="Benz P."/>
            <person name="Pilgard A."/>
        </authorList>
    </citation>
    <scope>NUCLEOTIDE SEQUENCE</scope>
    <source>
        <strain evidence="2">FPRL280</strain>
    </source>
</reference>
<comment type="caution">
    <text evidence="2">The sequence shown here is derived from an EMBL/GenBank/DDBJ whole genome shotgun (WGS) entry which is preliminary data.</text>
</comment>
<sequence>MNLSQRSYTWDPLDPLLQLGPICIGDKPCPERTQSRRHDHHHDKVIVKGDHDHVNVHRSILASRDHHDKVIIEGDHDHVRVHRSPSHDRHDHDKIIVKGSHEHVNVHRSPEPHHHHDHDQEKVIVKGDHDHVNVHRSPEPEPHHHHDHHDKVVVEGNHDHVNVHRRSGGAGSNYVAGEHGSSFIVAHTRRSDLQVSGVPGTVDIVTGVRGTGTAQQKIASLVLSAPDNSTANSDNNTAASFVLNASGTDQTQIFLVAAPSNDTNSTSWSNSEALPNSTFLDSDFVKVMLQILVFDAERAALEPYCATFDPNPPAPSPLTVEQCLNGSLTDAHKSQVFAYVPDTGVVRPMWSNNQDDEMDDQDSVGSPSATSNSTVAATVSLTANATTTSQDPSTPTSDRPASMASLDEDFGDATHPPLRASFAKTFDAPSVFAQAHNVTLVFTPATPEVVAGKTVDSDPDDSGSAVGSANSTASATGTFSSNSSASSAMASSTIVSSSASTSDTASATASSTASTSVTASATGNSISLEASVAIPSLANFVSLSQTASDSGSASTSATASSSSASPSTTAFASLAVEVYEPTASSSASGSATSSTSASVIGAEDLADSTSTAMISSSAASSMATSTSTALYEWEFREGTVRGAMDGY</sequence>
<proteinExistence type="predicted"/>
<feature type="region of interest" description="Disordered" evidence="1">
    <location>
        <begin position="348"/>
        <end position="416"/>
    </location>
</feature>
<feature type="compositionally biased region" description="Polar residues" evidence="1">
    <location>
        <begin position="363"/>
        <end position="385"/>
    </location>
</feature>
<evidence type="ECO:0000313" key="2">
    <source>
        <dbReference type="EMBL" id="KAF9819349.1"/>
    </source>
</evidence>
<feature type="region of interest" description="Disordered" evidence="1">
    <location>
        <begin position="452"/>
        <end position="485"/>
    </location>
</feature>
<reference evidence="2" key="2">
    <citation type="journal article" name="Front. Microbiol.">
        <title>Degradative Capacity of Two Strains of Rhodonia placenta: From Phenotype to Genotype.</title>
        <authorList>
            <person name="Kolle M."/>
            <person name="Horta M.A.C."/>
            <person name="Nowrousian M."/>
            <person name="Ohm R.A."/>
            <person name="Benz J.P."/>
            <person name="Pilgard A."/>
        </authorList>
    </citation>
    <scope>NUCLEOTIDE SEQUENCE</scope>
    <source>
        <strain evidence="2">FPRL280</strain>
    </source>
</reference>
<organism evidence="2 3">
    <name type="scientific">Rhodonia placenta</name>
    <dbReference type="NCBI Taxonomy" id="104341"/>
    <lineage>
        <taxon>Eukaryota</taxon>
        <taxon>Fungi</taxon>
        <taxon>Dikarya</taxon>
        <taxon>Basidiomycota</taxon>
        <taxon>Agaricomycotina</taxon>
        <taxon>Agaricomycetes</taxon>
        <taxon>Polyporales</taxon>
        <taxon>Adustoporiaceae</taxon>
        <taxon>Rhodonia</taxon>
    </lineage>
</organism>
<evidence type="ECO:0000313" key="3">
    <source>
        <dbReference type="Proteomes" id="UP000639403"/>
    </source>
</evidence>